<feature type="active site" evidence="14">
    <location>
        <position position="245"/>
    </location>
</feature>
<feature type="domain" description="Beta-ketoacyl-[acyl-carrier-protein] synthase III N-terminal" evidence="16">
    <location>
        <begin position="110"/>
        <end position="191"/>
    </location>
</feature>
<keyword evidence="9 14" id="KW-0012">Acyltransferase</keyword>
<dbReference type="EC" id="2.3.1.180" evidence="14"/>
<keyword evidence="14" id="KW-0511">Multifunctional enzyme</keyword>
<comment type="subcellular location">
    <subcellularLocation>
        <location evidence="14">Cytoplasm</location>
    </subcellularLocation>
</comment>
<dbReference type="FunFam" id="3.40.47.10:FF:000004">
    <property type="entry name" value="3-oxoacyl-[acyl-carrier-protein] synthase 3"/>
    <property type="match status" value="1"/>
</dbReference>
<dbReference type="GO" id="GO:0006633">
    <property type="term" value="P:fatty acid biosynthetic process"/>
    <property type="evidence" value="ECO:0007669"/>
    <property type="project" value="UniProtKB-UniRule"/>
</dbReference>
<keyword evidence="3 14" id="KW-0963">Cytoplasm</keyword>
<dbReference type="GO" id="GO:0005737">
    <property type="term" value="C:cytoplasm"/>
    <property type="evidence" value="ECO:0007669"/>
    <property type="project" value="UniProtKB-SubCell"/>
</dbReference>
<dbReference type="GO" id="GO:0004315">
    <property type="term" value="F:3-oxoacyl-[acyl-carrier-protein] synthase activity"/>
    <property type="evidence" value="ECO:0007669"/>
    <property type="project" value="InterPro"/>
</dbReference>
<keyword evidence="7 14" id="KW-0443">Lipid metabolism</keyword>
<keyword evidence="18" id="KW-1185">Reference proteome</keyword>
<evidence type="ECO:0000256" key="5">
    <source>
        <dbReference type="ARBA" id="ARBA00022679"/>
    </source>
</evidence>
<name>A0A5N5ELZ0_9ACTN</name>
<accession>A0A5N5ELZ0</accession>
<dbReference type="NCBIfam" id="TIGR00747">
    <property type="entry name" value="fabH"/>
    <property type="match status" value="1"/>
</dbReference>
<dbReference type="RefSeq" id="WP_151510545.1">
    <property type="nucleotide sequence ID" value="NZ_JBMVCA010000012.1"/>
</dbReference>
<organism evidence="17 18">
    <name type="scientific">Streptomyces arboris</name>
    <dbReference type="NCBI Taxonomy" id="2600619"/>
    <lineage>
        <taxon>Bacteria</taxon>
        <taxon>Bacillati</taxon>
        <taxon>Actinomycetota</taxon>
        <taxon>Actinomycetes</taxon>
        <taxon>Kitasatosporales</taxon>
        <taxon>Streptomycetaceae</taxon>
        <taxon>Streptomyces</taxon>
    </lineage>
</organism>
<evidence type="ECO:0000256" key="6">
    <source>
        <dbReference type="ARBA" id="ARBA00022832"/>
    </source>
</evidence>
<dbReference type="EMBL" id="VYUA01000010">
    <property type="protein sequence ID" value="KAB2591865.1"/>
    <property type="molecule type" value="Genomic_DNA"/>
</dbReference>
<keyword evidence="8 14" id="KW-0275">Fatty acid biosynthesis</keyword>
<dbReference type="Pfam" id="PF08541">
    <property type="entry name" value="ACP_syn_III_C"/>
    <property type="match status" value="1"/>
</dbReference>
<evidence type="ECO:0000256" key="10">
    <source>
        <dbReference type="ARBA" id="ARBA00051096"/>
    </source>
</evidence>
<dbReference type="InterPro" id="IPR004655">
    <property type="entry name" value="FabH"/>
</dbReference>
<evidence type="ECO:0000256" key="12">
    <source>
        <dbReference type="ARBA" id="ARBA00052467"/>
    </source>
</evidence>
<feature type="active site" evidence="14">
    <location>
        <position position="116"/>
    </location>
</feature>
<gene>
    <name evidence="14" type="primary">fabH</name>
    <name evidence="17" type="ORF">F5983_13605</name>
</gene>
<evidence type="ECO:0000256" key="8">
    <source>
        <dbReference type="ARBA" id="ARBA00023160"/>
    </source>
</evidence>
<evidence type="ECO:0000256" key="4">
    <source>
        <dbReference type="ARBA" id="ARBA00022516"/>
    </source>
</evidence>
<dbReference type="NCBIfam" id="NF006829">
    <property type="entry name" value="PRK09352.1"/>
    <property type="match status" value="1"/>
</dbReference>
<dbReference type="PANTHER" id="PTHR34069:SF2">
    <property type="entry name" value="BETA-KETOACYL-[ACYL-CARRIER-PROTEIN] SYNTHASE III"/>
    <property type="match status" value="1"/>
</dbReference>
<keyword evidence="4 14" id="KW-0444">Lipid biosynthesis</keyword>
<dbReference type="PANTHER" id="PTHR34069">
    <property type="entry name" value="3-OXOACYL-[ACYL-CARRIER-PROTEIN] SYNTHASE 3"/>
    <property type="match status" value="1"/>
</dbReference>
<evidence type="ECO:0000256" key="2">
    <source>
        <dbReference type="ARBA" id="ARBA00008642"/>
    </source>
</evidence>
<feature type="active site" evidence="14">
    <location>
        <position position="275"/>
    </location>
</feature>
<proteinExistence type="inferred from homology"/>
<keyword evidence="6 14" id="KW-0276">Fatty acid metabolism</keyword>
<comment type="catalytic activity">
    <reaction evidence="10">
        <text>malonyl-[ACP] + acetyl-CoA + H(+) = 3-oxobutanoyl-[ACP] + CO2 + CoA</text>
        <dbReference type="Rhea" id="RHEA:12080"/>
        <dbReference type="Rhea" id="RHEA-COMP:9623"/>
        <dbReference type="Rhea" id="RHEA-COMP:9625"/>
        <dbReference type="ChEBI" id="CHEBI:15378"/>
        <dbReference type="ChEBI" id="CHEBI:16526"/>
        <dbReference type="ChEBI" id="CHEBI:57287"/>
        <dbReference type="ChEBI" id="CHEBI:57288"/>
        <dbReference type="ChEBI" id="CHEBI:78449"/>
        <dbReference type="ChEBI" id="CHEBI:78450"/>
        <dbReference type="EC" id="2.3.1.180"/>
    </reaction>
    <physiologicalReaction direction="left-to-right" evidence="10">
        <dbReference type="Rhea" id="RHEA:12081"/>
    </physiologicalReaction>
</comment>
<dbReference type="InterPro" id="IPR016039">
    <property type="entry name" value="Thiolase-like"/>
</dbReference>
<evidence type="ECO:0000256" key="1">
    <source>
        <dbReference type="ARBA" id="ARBA00005194"/>
    </source>
</evidence>
<feature type="domain" description="Beta-ketoacyl-[acyl-carrier-protein] synthase III C-terminal" evidence="15">
    <location>
        <begin position="231"/>
        <end position="318"/>
    </location>
</feature>
<evidence type="ECO:0000256" key="7">
    <source>
        <dbReference type="ARBA" id="ARBA00023098"/>
    </source>
</evidence>
<dbReference type="Gene3D" id="3.40.47.10">
    <property type="match status" value="1"/>
</dbReference>
<evidence type="ECO:0000256" key="3">
    <source>
        <dbReference type="ARBA" id="ARBA00022490"/>
    </source>
</evidence>
<comment type="catalytic activity">
    <reaction evidence="13">
        <text>3-methylbutanoyl-CoA + malonyl-[ACP] + H(+) = 5-methyl-3-oxohexanoyl-[ACP] + CO2 + CoA</text>
        <dbReference type="Rhea" id="RHEA:42272"/>
        <dbReference type="Rhea" id="RHEA-COMP:9623"/>
        <dbReference type="Rhea" id="RHEA-COMP:9941"/>
        <dbReference type="ChEBI" id="CHEBI:15378"/>
        <dbReference type="ChEBI" id="CHEBI:16526"/>
        <dbReference type="ChEBI" id="CHEBI:57287"/>
        <dbReference type="ChEBI" id="CHEBI:57345"/>
        <dbReference type="ChEBI" id="CHEBI:78449"/>
        <dbReference type="ChEBI" id="CHEBI:78822"/>
        <dbReference type="EC" id="2.3.1.300"/>
    </reaction>
    <physiologicalReaction direction="left-to-right" evidence="13">
        <dbReference type="Rhea" id="RHEA:42273"/>
    </physiologicalReaction>
</comment>
<evidence type="ECO:0000256" key="14">
    <source>
        <dbReference type="HAMAP-Rule" id="MF_01815"/>
    </source>
</evidence>
<reference evidence="17 18" key="1">
    <citation type="submission" date="2019-09" db="EMBL/GenBank/DDBJ databases">
        <authorList>
            <person name="Liu P."/>
        </authorList>
    </citation>
    <scope>NUCLEOTIDE SEQUENCE [LARGE SCALE GENOMIC DNA]</scope>
    <source>
        <strain evidence="17 18">TRM68085</strain>
    </source>
</reference>
<dbReference type="UniPathway" id="UPA00094"/>
<dbReference type="CDD" id="cd00830">
    <property type="entry name" value="KAS_III"/>
    <property type="match status" value="1"/>
</dbReference>
<evidence type="ECO:0000256" key="9">
    <source>
        <dbReference type="ARBA" id="ARBA00023315"/>
    </source>
</evidence>
<dbReference type="InterPro" id="IPR013751">
    <property type="entry name" value="ACP_syn_III_N"/>
</dbReference>
<comment type="function">
    <text evidence="14">Catalyzes the condensation reaction of fatty acid synthesis by the addition to an acyl acceptor of two carbons from malonyl-ACP. Catalyzes the first condensation reaction which initiates fatty acid synthesis and may therefore play a role in governing the total rate of fatty acid production. Possesses both acetoacetyl-ACP synthase and acetyl transacylase activities. Its substrate specificity determines the biosynthesis of branched-chain and/or straight-chain of fatty acids.</text>
</comment>
<dbReference type="GO" id="GO:0033818">
    <property type="term" value="F:beta-ketoacyl-acyl-carrier-protein synthase III activity"/>
    <property type="evidence" value="ECO:0007669"/>
    <property type="project" value="UniProtKB-UniRule"/>
</dbReference>
<protein>
    <recommendedName>
        <fullName evidence="14">Beta-ketoacyl-[acyl-carrier-protein] synthase III</fullName>
        <shortName evidence="14">Beta-ketoacyl-ACP synthase III</shortName>
        <shortName evidence="14">KAS III</shortName>
        <ecNumber evidence="14">2.3.1.180</ecNumber>
    </recommendedName>
    <alternativeName>
        <fullName evidence="14">3-oxoacyl-[acyl-carrier-protein] synthase 3</fullName>
    </alternativeName>
    <alternativeName>
        <fullName evidence="14">3-oxoacyl-[acyl-carrier-protein] synthase III</fullName>
    </alternativeName>
</protein>
<comment type="catalytic activity">
    <reaction evidence="12">
        <text>2-methylpropanoyl-CoA + malonyl-[ACP] + H(+) = 4-methyl-3-oxopentanoyl-[ACP] + CO2 + CoA</text>
        <dbReference type="Rhea" id="RHEA:42268"/>
        <dbReference type="Rhea" id="RHEA-COMP:9623"/>
        <dbReference type="Rhea" id="RHEA-COMP:9940"/>
        <dbReference type="ChEBI" id="CHEBI:15378"/>
        <dbReference type="ChEBI" id="CHEBI:16526"/>
        <dbReference type="ChEBI" id="CHEBI:57287"/>
        <dbReference type="ChEBI" id="CHEBI:57338"/>
        <dbReference type="ChEBI" id="CHEBI:78449"/>
        <dbReference type="ChEBI" id="CHEBI:78820"/>
        <dbReference type="EC" id="2.3.1.300"/>
    </reaction>
    <physiologicalReaction direction="left-to-right" evidence="12">
        <dbReference type="Rhea" id="RHEA:42269"/>
    </physiologicalReaction>
</comment>
<evidence type="ECO:0000313" key="18">
    <source>
        <dbReference type="Proteomes" id="UP000326907"/>
    </source>
</evidence>
<sequence length="326" mass="33834">MTENGRISAVLTGLGTCLPARTVTNDDLAQRLDTSHEWIHSRTGIACRRVVDVGTGTAELAAAAGAAALESAGRSSCDLVLVATTTPDRACPATAPQVASAMGLTGVAAFDLSAVCSGFVYGLSVAAAMIGAGTCDSVLVIGAERYSAIVDPQDRSTAVIFGDGAGAVLLERSRRPEGRGVVLHTELGSDGTGDELITVRPGERYLRMEGREVYTRAVPTMVESARRVAEAVGWQPEDIDAFVGHQANLRILESVAKRLGLPPERVIANIEDVGNTAAASIPLALAWAADRGRLTPGDRVVLTAFGGGLTWGSAALIWPDVRPVHG</sequence>
<evidence type="ECO:0000259" key="16">
    <source>
        <dbReference type="Pfam" id="PF08545"/>
    </source>
</evidence>
<dbReference type="SUPFAM" id="SSF53901">
    <property type="entry name" value="Thiolase-like"/>
    <property type="match status" value="1"/>
</dbReference>
<comment type="catalytic activity">
    <reaction evidence="11">
        <text>(2S)-2-methylbutanoyl-CoA + malonyl-[ACP] + H(+) = (4S)-4-methyl-3-oxohexanoyl-[ACP] + CO2 + CoA</text>
        <dbReference type="Rhea" id="RHEA:42276"/>
        <dbReference type="Rhea" id="RHEA-COMP:9623"/>
        <dbReference type="Rhea" id="RHEA-COMP:17148"/>
        <dbReference type="ChEBI" id="CHEBI:15378"/>
        <dbReference type="ChEBI" id="CHEBI:16526"/>
        <dbReference type="ChEBI" id="CHEBI:57287"/>
        <dbReference type="ChEBI" id="CHEBI:78449"/>
        <dbReference type="ChEBI" id="CHEBI:88166"/>
        <dbReference type="ChEBI" id="CHEBI:167462"/>
        <dbReference type="EC" id="2.3.1.300"/>
    </reaction>
    <physiologicalReaction direction="left-to-right" evidence="11">
        <dbReference type="Rhea" id="RHEA:42277"/>
    </physiologicalReaction>
</comment>
<dbReference type="AlphaFoldDB" id="A0A5N5ELZ0"/>
<dbReference type="Pfam" id="PF08545">
    <property type="entry name" value="ACP_syn_III"/>
    <property type="match status" value="1"/>
</dbReference>
<dbReference type="GO" id="GO:0044550">
    <property type="term" value="P:secondary metabolite biosynthetic process"/>
    <property type="evidence" value="ECO:0007669"/>
    <property type="project" value="TreeGrafter"/>
</dbReference>
<comment type="caution">
    <text evidence="17">The sequence shown here is derived from an EMBL/GenBank/DDBJ whole genome shotgun (WGS) entry which is preliminary data.</text>
</comment>
<evidence type="ECO:0000259" key="15">
    <source>
        <dbReference type="Pfam" id="PF08541"/>
    </source>
</evidence>
<comment type="domain">
    <text evidence="14">The last Arg residue of the ACP-binding site is essential for the weak association between ACP/AcpP and FabH.</text>
</comment>
<dbReference type="InterPro" id="IPR013747">
    <property type="entry name" value="ACP_syn_III_C"/>
</dbReference>
<comment type="similarity">
    <text evidence="2 14">Belongs to the thiolase-like superfamily. FabH family.</text>
</comment>
<keyword evidence="5 14" id="KW-0808">Transferase</keyword>
<dbReference type="Proteomes" id="UP000326907">
    <property type="component" value="Unassembled WGS sequence"/>
</dbReference>
<evidence type="ECO:0000256" key="11">
    <source>
        <dbReference type="ARBA" id="ARBA00052407"/>
    </source>
</evidence>
<evidence type="ECO:0000313" key="17">
    <source>
        <dbReference type="EMBL" id="KAB2591865.1"/>
    </source>
</evidence>
<comment type="pathway">
    <text evidence="1 14">Lipid metabolism; fatty acid biosynthesis.</text>
</comment>
<comment type="subunit">
    <text evidence="14">Homodimer.</text>
</comment>
<evidence type="ECO:0000256" key="13">
    <source>
        <dbReference type="ARBA" id="ARBA00052985"/>
    </source>
</evidence>
<dbReference type="HAMAP" id="MF_01815">
    <property type="entry name" value="FabH"/>
    <property type="match status" value="1"/>
</dbReference>
<feature type="region of interest" description="ACP-binding" evidence="14">
    <location>
        <begin position="246"/>
        <end position="250"/>
    </location>
</feature>